<dbReference type="GO" id="GO:0010521">
    <property type="term" value="F:telomerase inhibitor activity"/>
    <property type="evidence" value="ECO:0007669"/>
    <property type="project" value="TreeGrafter"/>
</dbReference>
<dbReference type="InterPro" id="IPR028389">
    <property type="entry name" value="POT1"/>
</dbReference>
<sequence>MLSYWIRLSQLALDNRALRVAREMKRQRDYFYLPLIDAMKSIGVKVNLFALLDLVSQPTITSSSDVVLELKVVDPTYPGLGVAVMFPAGTKTSLPNVKSTGDIISLHCVMMKLHDGEHYCVYDKRCSSFALFEGMSTENLVPYQKSAMYNATEHDTVQLEQMREWSRERISREVSTEHPLKLMRLDPSAIFDLVCKVLHLSKTSSNQQVLYVWDGTDAPPGLQFITSHPDQQSTLPIPLQLEEIPLSKDTLCSFPCVGTILRVFANKNFSGMSKLRGHDKPWVRLCNLTCTMHSSGIWRGDLQPFSKIQILSGQDNCVLDCLRKYDSRINKPDGRYPWMCHLSFSSTTVTDHPTMKCSTLMELLTNSKVENHIKAIVRVVDVYPSEYFYQGQDDIWLTLEDPTARIQALLTGEHAKIFLGGQSAEAVNKKMRTLLGVSDCETEEGIIIMRDPPWSFFCLKSCFWQRNSSGSQYYIVLDTRL</sequence>
<name>A0AAV8FL04_9POAL</name>
<organism evidence="6 7">
    <name type="scientific">Rhynchospora pubera</name>
    <dbReference type="NCBI Taxonomy" id="906938"/>
    <lineage>
        <taxon>Eukaryota</taxon>
        <taxon>Viridiplantae</taxon>
        <taxon>Streptophyta</taxon>
        <taxon>Embryophyta</taxon>
        <taxon>Tracheophyta</taxon>
        <taxon>Spermatophyta</taxon>
        <taxon>Magnoliopsida</taxon>
        <taxon>Liliopsida</taxon>
        <taxon>Poales</taxon>
        <taxon>Cyperaceae</taxon>
        <taxon>Cyperoideae</taxon>
        <taxon>Rhynchosporeae</taxon>
        <taxon>Rhynchospora</taxon>
    </lineage>
</organism>
<evidence type="ECO:0000313" key="7">
    <source>
        <dbReference type="Proteomes" id="UP001140206"/>
    </source>
</evidence>
<comment type="subcellular location">
    <subcellularLocation>
        <location evidence="1">Chromosome</location>
        <location evidence="1">Telomere</location>
    </subcellularLocation>
</comment>
<keyword evidence="4" id="KW-0238">DNA-binding</keyword>
<keyword evidence="2" id="KW-0158">Chromosome</keyword>
<comment type="caution">
    <text evidence="6">The sequence shown here is derived from an EMBL/GenBank/DDBJ whole genome shotgun (WGS) entry which is preliminary data.</text>
</comment>
<dbReference type="Proteomes" id="UP001140206">
    <property type="component" value="Chromosome 2"/>
</dbReference>
<accession>A0AAV8FL04</accession>
<evidence type="ECO:0000256" key="4">
    <source>
        <dbReference type="ARBA" id="ARBA00023125"/>
    </source>
</evidence>
<dbReference type="InterPro" id="IPR057620">
    <property type="entry name" value="POT1A/B-like_OB"/>
</dbReference>
<keyword evidence="7" id="KW-1185">Reference proteome</keyword>
<gene>
    <name evidence="6" type="ORF">LUZ62_042932</name>
</gene>
<keyword evidence="3" id="KW-0779">Telomere</keyword>
<dbReference type="GO" id="GO:0098505">
    <property type="term" value="F:G-rich strand telomeric DNA binding"/>
    <property type="evidence" value="ECO:0007669"/>
    <property type="project" value="TreeGrafter"/>
</dbReference>
<dbReference type="Gene3D" id="2.40.50.140">
    <property type="entry name" value="Nucleic acid-binding proteins"/>
    <property type="match status" value="2"/>
</dbReference>
<evidence type="ECO:0000256" key="2">
    <source>
        <dbReference type="ARBA" id="ARBA00022454"/>
    </source>
</evidence>
<evidence type="ECO:0000313" key="6">
    <source>
        <dbReference type="EMBL" id="KAJ4791686.1"/>
    </source>
</evidence>
<dbReference type="PANTHER" id="PTHR14513:SF0">
    <property type="entry name" value="PROTECTION OF TELOMERES PROTEIN 1"/>
    <property type="match status" value="1"/>
</dbReference>
<protein>
    <submittedName>
        <fullName evidence="6">Protection of telomeres 1 protein</fullName>
    </submittedName>
</protein>
<dbReference type="Pfam" id="PF02765">
    <property type="entry name" value="POT1"/>
    <property type="match status" value="1"/>
</dbReference>
<proteinExistence type="predicted"/>
<evidence type="ECO:0000256" key="1">
    <source>
        <dbReference type="ARBA" id="ARBA00004574"/>
    </source>
</evidence>
<evidence type="ECO:0000259" key="5">
    <source>
        <dbReference type="SMART" id="SM00976"/>
    </source>
</evidence>
<feature type="domain" description="Telomeric single stranded DNA binding POT1/Cdc13" evidence="5">
    <location>
        <begin position="32"/>
        <end position="167"/>
    </location>
</feature>
<dbReference type="PANTHER" id="PTHR14513">
    <property type="entry name" value="PROTECTION OF TELOMERES 1"/>
    <property type="match status" value="1"/>
</dbReference>
<reference evidence="6" key="1">
    <citation type="submission" date="2022-08" db="EMBL/GenBank/DDBJ databases">
        <authorList>
            <person name="Marques A."/>
        </authorList>
    </citation>
    <scope>NUCLEOTIDE SEQUENCE</scope>
    <source>
        <strain evidence="6">RhyPub2mFocal</strain>
        <tissue evidence="6">Leaves</tissue>
    </source>
</reference>
<dbReference type="AlphaFoldDB" id="A0AAV8FL04"/>
<evidence type="ECO:0000256" key="3">
    <source>
        <dbReference type="ARBA" id="ARBA00022895"/>
    </source>
</evidence>
<dbReference type="InterPro" id="IPR011564">
    <property type="entry name" value="Telomer_end-bd_POT1/Cdc13"/>
</dbReference>
<dbReference type="Pfam" id="PF25507">
    <property type="entry name" value="OB_POT1A"/>
    <property type="match status" value="1"/>
</dbReference>
<dbReference type="SMART" id="SM00976">
    <property type="entry name" value="Telo_bind"/>
    <property type="match status" value="1"/>
</dbReference>
<dbReference type="SUPFAM" id="SSF50249">
    <property type="entry name" value="Nucleic acid-binding proteins"/>
    <property type="match status" value="2"/>
</dbReference>
<dbReference type="GO" id="GO:0016233">
    <property type="term" value="P:telomere capping"/>
    <property type="evidence" value="ECO:0007669"/>
    <property type="project" value="TreeGrafter"/>
</dbReference>
<dbReference type="EMBL" id="JAMFTS010000002">
    <property type="protein sequence ID" value="KAJ4791686.1"/>
    <property type="molecule type" value="Genomic_DNA"/>
</dbReference>
<dbReference type="GO" id="GO:0032210">
    <property type="term" value="P:regulation of telomere maintenance via telomerase"/>
    <property type="evidence" value="ECO:0007669"/>
    <property type="project" value="TreeGrafter"/>
</dbReference>
<dbReference type="GO" id="GO:0000783">
    <property type="term" value="C:nuclear telomere cap complex"/>
    <property type="evidence" value="ECO:0007669"/>
    <property type="project" value="TreeGrafter"/>
</dbReference>
<dbReference type="InterPro" id="IPR012340">
    <property type="entry name" value="NA-bd_OB-fold"/>
</dbReference>